<dbReference type="Proteomes" id="UP000001420">
    <property type="component" value="Chromosome"/>
</dbReference>
<organism evidence="2 3">
    <name type="scientific">Prochlorococcus marinus (strain SARG / CCMP1375 / SS120)</name>
    <dbReference type="NCBI Taxonomy" id="167539"/>
    <lineage>
        <taxon>Bacteria</taxon>
        <taxon>Bacillati</taxon>
        <taxon>Cyanobacteriota</taxon>
        <taxon>Cyanophyceae</taxon>
        <taxon>Synechococcales</taxon>
        <taxon>Prochlorococcaceae</taxon>
        <taxon>Prochlorococcus</taxon>
    </lineage>
</organism>
<name>Q7VBQ8_PROMA</name>
<keyword evidence="3" id="KW-1185">Reference proteome</keyword>
<evidence type="ECO:0000313" key="2">
    <source>
        <dbReference type="EMBL" id="AAQ00079.1"/>
    </source>
</evidence>
<dbReference type="HOGENOM" id="CLU_191193_1_0_3"/>
<gene>
    <name evidence="2" type="ordered locus">Pro_1034</name>
</gene>
<keyword evidence="1" id="KW-0812">Transmembrane</keyword>
<dbReference type="KEGG" id="pma:Pro_1034"/>
<feature type="transmembrane region" description="Helical" evidence="1">
    <location>
        <begin position="12"/>
        <end position="33"/>
    </location>
</feature>
<keyword evidence="1" id="KW-0472">Membrane</keyword>
<dbReference type="EMBL" id="AE017126">
    <property type="protein sequence ID" value="AAQ00079.1"/>
    <property type="molecule type" value="Genomic_DNA"/>
</dbReference>
<keyword evidence="1" id="KW-1133">Transmembrane helix</keyword>
<reference evidence="2 3" key="1">
    <citation type="journal article" date="2003" name="Proc. Natl. Acad. Sci. U.S.A.">
        <title>Genome sequence of the cyanobacterium Prochlorococcus marinus SS120, a nearly minimal oxyphototrophic genome.</title>
        <authorList>
            <person name="Dufresne A."/>
            <person name="Salanoubat M."/>
            <person name="Partensky F."/>
            <person name="Artiguenave F."/>
            <person name="Axmann I.M."/>
            <person name="Barbe V."/>
            <person name="Duprat S."/>
            <person name="Galperin M.Y."/>
            <person name="Koonin E.V."/>
            <person name="Le Gall F."/>
            <person name="Makarova K.S."/>
            <person name="Ostrowski M."/>
            <person name="Oztas S."/>
            <person name="Robert C."/>
            <person name="Rogozin I.B."/>
            <person name="Scanlan D.J."/>
            <person name="Tandeau de Marsac N."/>
            <person name="Weissenbach J."/>
            <person name="Wincker P."/>
            <person name="Wolf Y.I."/>
            <person name="Hess W.R."/>
        </authorList>
    </citation>
    <scope>NUCLEOTIDE SEQUENCE [LARGE SCALE GENOMIC DNA]</scope>
    <source>
        <strain evidence="3">SARG / CCMP1375 / SS120</strain>
    </source>
</reference>
<dbReference type="AlphaFoldDB" id="Q7VBQ8"/>
<sequence length="55" mass="5863">MTSEKNRGKLVAIITGAFSIFIAITYLILITILDARGPMLPPPPEALGAMVVACY</sequence>
<accession>Q7VBQ8</accession>
<proteinExistence type="predicted"/>
<evidence type="ECO:0000313" key="3">
    <source>
        <dbReference type="Proteomes" id="UP000001420"/>
    </source>
</evidence>
<dbReference type="EnsemblBacteria" id="AAQ00079">
    <property type="protein sequence ID" value="AAQ00079"/>
    <property type="gene ID" value="Pro_1034"/>
</dbReference>
<evidence type="ECO:0000256" key="1">
    <source>
        <dbReference type="SAM" id="Phobius"/>
    </source>
</evidence>
<protein>
    <submittedName>
        <fullName evidence="2">Uncharacterized membrane protein</fullName>
    </submittedName>
</protein>
<dbReference type="STRING" id="167539.Pro_1034"/>